<dbReference type="Pfam" id="PF06985">
    <property type="entry name" value="HET"/>
    <property type="match status" value="1"/>
</dbReference>
<organism evidence="2 3">
    <name type="scientific">Lasiosphaeria hispida</name>
    <dbReference type="NCBI Taxonomy" id="260671"/>
    <lineage>
        <taxon>Eukaryota</taxon>
        <taxon>Fungi</taxon>
        <taxon>Dikarya</taxon>
        <taxon>Ascomycota</taxon>
        <taxon>Pezizomycotina</taxon>
        <taxon>Sordariomycetes</taxon>
        <taxon>Sordariomycetidae</taxon>
        <taxon>Sordariales</taxon>
        <taxon>Lasiosphaeriaceae</taxon>
        <taxon>Lasiosphaeria</taxon>
    </lineage>
</organism>
<evidence type="ECO:0000313" key="3">
    <source>
        <dbReference type="Proteomes" id="UP001275084"/>
    </source>
</evidence>
<dbReference type="AlphaFoldDB" id="A0AAJ0HCF0"/>
<reference evidence="2" key="1">
    <citation type="journal article" date="2023" name="Mol. Phylogenet. Evol.">
        <title>Genome-scale phylogeny and comparative genomics of the fungal order Sordariales.</title>
        <authorList>
            <person name="Hensen N."/>
            <person name="Bonometti L."/>
            <person name="Westerberg I."/>
            <person name="Brannstrom I.O."/>
            <person name="Guillou S."/>
            <person name="Cros-Aarteil S."/>
            <person name="Calhoun S."/>
            <person name="Haridas S."/>
            <person name="Kuo A."/>
            <person name="Mondo S."/>
            <person name="Pangilinan J."/>
            <person name="Riley R."/>
            <person name="LaButti K."/>
            <person name="Andreopoulos B."/>
            <person name="Lipzen A."/>
            <person name="Chen C."/>
            <person name="Yan M."/>
            <person name="Daum C."/>
            <person name="Ng V."/>
            <person name="Clum A."/>
            <person name="Steindorff A."/>
            <person name="Ohm R.A."/>
            <person name="Martin F."/>
            <person name="Silar P."/>
            <person name="Natvig D.O."/>
            <person name="Lalanne C."/>
            <person name="Gautier V."/>
            <person name="Ament-Velasquez S.L."/>
            <person name="Kruys A."/>
            <person name="Hutchinson M.I."/>
            <person name="Powell A.J."/>
            <person name="Barry K."/>
            <person name="Miller A.N."/>
            <person name="Grigoriev I.V."/>
            <person name="Debuchy R."/>
            <person name="Gladieux P."/>
            <person name="Hiltunen Thoren M."/>
            <person name="Johannesson H."/>
        </authorList>
    </citation>
    <scope>NUCLEOTIDE SEQUENCE</scope>
    <source>
        <strain evidence="2">CBS 955.72</strain>
    </source>
</reference>
<sequence length="671" mass="75292">MSAPQPLKWDLERVSTPRKTPRKTACVFNMDLFTDVLSIFLPSYCRLCLVRLPRSARKDRSLDKVIQIVSSKYEQIPLVDIRRSGERGCRVCQGIFEGLRQKCAGREHRAGITWQDWSQSFSFEVKKDKKDIVYLDNPVTYSADFRLFYDCDTPTPADPKSISPFAIKNPNPASLVDAKSCARAIKILMDDCARRHKECTPRPIPRDAPLPARMLRITDSGGAHPSVRLVEFPTREDYICLSHCWGQVRPECITTQASYSRNKAGIPWRTIPRTFQDAITITHLLGKQYLWIDSMCIIQGDEADWRSEASKMCSIYENAALTLMATRAANAHDGLLPPPLALFTHEIPTPGLPGRLVLAQQTSEHLARVPARPQSYHGARFPLLHRAWVFQERCLSLRVAHFTAEGVVYECPGGFEPGIPGKEYESFNPPPLKLGRGLWTAPRNRAEFAGLWNQLVEMYSGLELTFGKDSLPAMAGLAKQMAVKSRGRGYDPGRYLAGLWEDTFADSLIWGEGTRAYRGEGWIAPSWSWALADGAVDVKWRCNDLDLVDFDVALKGPDEFGEISSLRVRVATRLIEMKTADKEANGMSENNLPMPGGGWLTLKGIPKKTKLPKTVFCVLSQYGGALLVLVPVAGAPNTYKRYCCVPDVWNAAREQLLEMEKKQPKVEFELV</sequence>
<keyword evidence="3" id="KW-1185">Reference proteome</keyword>
<name>A0AAJ0HCF0_9PEZI</name>
<evidence type="ECO:0000259" key="1">
    <source>
        <dbReference type="Pfam" id="PF06985"/>
    </source>
</evidence>
<dbReference type="PANTHER" id="PTHR33112">
    <property type="entry name" value="DOMAIN PROTEIN, PUTATIVE-RELATED"/>
    <property type="match status" value="1"/>
</dbReference>
<evidence type="ECO:0000313" key="2">
    <source>
        <dbReference type="EMBL" id="KAK3346977.1"/>
    </source>
</evidence>
<comment type="caution">
    <text evidence="2">The sequence shown here is derived from an EMBL/GenBank/DDBJ whole genome shotgun (WGS) entry which is preliminary data.</text>
</comment>
<protein>
    <submittedName>
        <fullName evidence="2">Heterokaryon incompatibility protein-domain-containing protein</fullName>
    </submittedName>
</protein>
<dbReference type="InterPro" id="IPR010730">
    <property type="entry name" value="HET"/>
</dbReference>
<dbReference type="Proteomes" id="UP001275084">
    <property type="component" value="Unassembled WGS sequence"/>
</dbReference>
<proteinExistence type="predicted"/>
<dbReference type="EMBL" id="JAUIQD010000006">
    <property type="protein sequence ID" value="KAK3346977.1"/>
    <property type="molecule type" value="Genomic_DNA"/>
</dbReference>
<gene>
    <name evidence="2" type="ORF">B0T25DRAFT_553323</name>
</gene>
<accession>A0AAJ0HCF0</accession>
<feature type="domain" description="Heterokaryon incompatibility" evidence="1">
    <location>
        <begin position="238"/>
        <end position="392"/>
    </location>
</feature>
<dbReference type="PANTHER" id="PTHR33112:SF9">
    <property type="entry name" value="HETEROKARYON INCOMPATIBILITY DOMAIN-CONTAINING PROTEIN"/>
    <property type="match status" value="1"/>
</dbReference>
<reference evidence="2" key="2">
    <citation type="submission" date="2023-06" db="EMBL/GenBank/DDBJ databases">
        <authorList>
            <consortium name="Lawrence Berkeley National Laboratory"/>
            <person name="Haridas S."/>
            <person name="Hensen N."/>
            <person name="Bonometti L."/>
            <person name="Westerberg I."/>
            <person name="Brannstrom I.O."/>
            <person name="Guillou S."/>
            <person name="Cros-Aarteil S."/>
            <person name="Calhoun S."/>
            <person name="Kuo A."/>
            <person name="Mondo S."/>
            <person name="Pangilinan J."/>
            <person name="Riley R."/>
            <person name="Labutti K."/>
            <person name="Andreopoulos B."/>
            <person name="Lipzen A."/>
            <person name="Chen C."/>
            <person name="Yanf M."/>
            <person name="Daum C."/>
            <person name="Ng V."/>
            <person name="Clum A."/>
            <person name="Steindorff A."/>
            <person name="Ohm R."/>
            <person name="Martin F."/>
            <person name="Silar P."/>
            <person name="Natvig D."/>
            <person name="Lalanne C."/>
            <person name="Gautier V."/>
            <person name="Ament-Velasquez S.L."/>
            <person name="Kruys A."/>
            <person name="Hutchinson M.I."/>
            <person name="Powell A.J."/>
            <person name="Barry K."/>
            <person name="Miller A.N."/>
            <person name="Grigoriev I.V."/>
            <person name="Debuchy R."/>
            <person name="Gladieux P."/>
            <person name="Thoren M.H."/>
            <person name="Johannesson H."/>
        </authorList>
    </citation>
    <scope>NUCLEOTIDE SEQUENCE</scope>
    <source>
        <strain evidence="2">CBS 955.72</strain>
    </source>
</reference>